<gene>
    <name evidence="2" type="ORF">GPM918_LOCUS40972</name>
    <name evidence="1" type="ORF">OVA965_LOCUS12435</name>
    <name evidence="4" type="ORF">SRO942_LOCUS41973</name>
    <name evidence="3" type="ORF">TMI583_LOCUS12439</name>
</gene>
<evidence type="ECO:0000313" key="1">
    <source>
        <dbReference type="EMBL" id="CAF0957005.1"/>
    </source>
</evidence>
<dbReference type="EMBL" id="CAJOBC010097236">
    <property type="protein sequence ID" value="CAF4446084.1"/>
    <property type="molecule type" value="Genomic_DNA"/>
</dbReference>
<evidence type="ECO:0000313" key="3">
    <source>
        <dbReference type="EMBL" id="CAF3730113.1"/>
    </source>
</evidence>
<dbReference type="AlphaFoldDB" id="A0A815Z935"/>
<dbReference type="Proteomes" id="UP000677228">
    <property type="component" value="Unassembled WGS sequence"/>
</dbReference>
<reference evidence="2" key="1">
    <citation type="submission" date="2021-02" db="EMBL/GenBank/DDBJ databases">
        <authorList>
            <person name="Nowell W R."/>
        </authorList>
    </citation>
    <scope>NUCLEOTIDE SEQUENCE</scope>
</reference>
<comment type="caution">
    <text evidence="2">The sequence shown here is derived from an EMBL/GenBank/DDBJ whole genome shotgun (WGS) entry which is preliminary data.</text>
</comment>
<keyword evidence="5" id="KW-1185">Reference proteome</keyword>
<protein>
    <submittedName>
        <fullName evidence="2">Uncharacterized protein</fullName>
    </submittedName>
</protein>
<name>A0A815Z935_9BILA</name>
<accession>A0A815Z935</accession>
<evidence type="ECO:0000313" key="4">
    <source>
        <dbReference type="EMBL" id="CAF4446084.1"/>
    </source>
</evidence>
<dbReference type="EMBL" id="CAJOBA010005005">
    <property type="protein sequence ID" value="CAF3730113.1"/>
    <property type="molecule type" value="Genomic_DNA"/>
</dbReference>
<sequence length="111" mass="12720">MVKARLQKSNLFLWKSNKKLDDCIATTLQDIRNIIEINYGKKYEPDDVASILDLLRCDEQEGKQTGLFPSKNINKLINSYVNDIRFMTCASLYPIKPFTSVCLNCGNKLNL</sequence>
<evidence type="ECO:0000313" key="5">
    <source>
        <dbReference type="Proteomes" id="UP000663829"/>
    </source>
</evidence>
<dbReference type="EMBL" id="CAJNOK010005000">
    <property type="protein sequence ID" value="CAF0957005.1"/>
    <property type="molecule type" value="Genomic_DNA"/>
</dbReference>
<proteinExistence type="predicted"/>
<organism evidence="2 5">
    <name type="scientific">Didymodactylos carnosus</name>
    <dbReference type="NCBI Taxonomy" id="1234261"/>
    <lineage>
        <taxon>Eukaryota</taxon>
        <taxon>Metazoa</taxon>
        <taxon>Spiralia</taxon>
        <taxon>Gnathifera</taxon>
        <taxon>Rotifera</taxon>
        <taxon>Eurotatoria</taxon>
        <taxon>Bdelloidea</taxon>
        <taxon>Philodinida</taxon>
        <taxon>Philodinidae</taxon>
        <taxon>Didymodactylos</taxon>
    </lineage>
</organism>
<dbReference type="EMBL" id="CAJNOQ010031302">
    <property type="protein sequence ID" value="CAF1579317.1"/>
    <property type="molecule type" value="Genomic_DNA"/>
</dbReference>
<dbReference type="Proteomes" id="UP000681722">
    <property type="component" value="Unassembled WGS sequence"/>
</dbReference>
<dbReference type="Proteomes" id="UP000663829">
    <property type="component" value="Unassembled WGS sequence"/>
</dbReference>
<dbReference type="Proteomes" id="UP000682733">
    <property type="component" value="Unassembled WGS sequence"/>
</dbReference>
<evidence type="ECO:0000313" key="2">
    <source>
        <dbReference type="EMBL" id="CAF1579317.1"/>
    </source>
</evidence>